<reference evidence="4 5" key="1">
    <citation type="submission" date="2020-02" db="EMBL/GenBank/DDBJ databases">
        <authorList>
            <person name="Li X.-J."/>
            <person name="Han X.-M."/>
        </authorList>
    </citation>
    <scope>NUCLEOTIDE SEQUENCE [LARGE SCALE GENOMIC DNA]</scope>
    <source>
        <strain evidence="4 5">CCTCC AB 2017055</strain>
    </source>
</reference>
<sequence>MSGISDLRIRVAHRGDIPEILDFWAEAGENRDRPPDGAALVEALLSRDPEALIVADSGGRIVGTVIAGWDGWRAHLYRLAVAPGLRGRGIARLLMEHAEERLRALGAIRFDAMVLTSNATGTAVWEAMGYRLQDDWARWVKPVP</sequence>
<name>A0A6L9S948_9ACTN</name>
<dbReference type="GO" id="GO:0016747">
    <property type="term" value="F:acyltransferase activity, transferring groups other than amino-acyl groups"/>
    <property type="evidence" value="ECO:0007669"/>
    <property type="project" value="InterPro"/>
</dbReference>
<dbReference type="InterPro" id="IPR050832">
    <property type="entry name" value="Bact_Acetyltransf"/>
</dbReference>
<dbReference type="PANTHER" id="PTHR43877">
    <property type="entry name" value="AMINOALKYLPHOSPHONATE N-ACETYLTRANSFERASE-RELATED-RELATED"/>
    <property type="match status" value="1"/>
</dbReference>
<dbReference type="Gene3D" id="3.40.630.30">
    <property type="match status" value="1"/>
</dbReference>
<dbReference type="EMBL" id="JAAGOA010000006">
    <property type="protein sequence ID" value="NEE00490.1"/>
    <property type="molecule type" value="Genomic_DNA"/>
</dbReference>
<dbReference type="PROSITE" id="PS51186">
    <property type="entry name" value="GNAT"/>
    <property type="match status" value="1"/>
</dbReference>
<keyword evidence="5" id="KW-1185">Reference proteome</keyword>
<evidence type="ECO:0000256" key="1">
    <source>
        <dbReference type="ARBA" id="ARBA00022679"/>
    </source>
</evidence>
<accession>A0A6L9S948</accession>
<dbReference type="SUPFAM" id="SSF55729">
    <property type="entry name" value="Acyl-CoA N-acyltransferases (Nat)"/>
    <property type="match status" value="1"/>
</dbReference>
<keyword evidence="1 4" id="KW-0808">Transferase</keyword>
<evidence type="ECO:0000313" key="4">
    <source>
        <dbReference type="EMBL" id="NEE00490.1"/>
    </source>
</evidence>
<dbReference type="CDD" id="cd04301">
    <property type="entry name" value="NAT_SF"/>
    <property type="match status" value="1"/>
</dbReference>
<keyword evidence="2" id="KW-0012">Acyltransferase</keyword>
<dbReference type="InterPro" id="IPR000182">
    <property type="entry name" value="GNAT_dom"/>
</dbReference>
<dbReference type="Proteomes" id="UP000475214">
    <property type="component" value="Unassembled WGS sequence"/>
</dbReference>
<dbReference type="AlphaFoldDB" id="A0A6L9S948"/>
<dbReference type="PANTHER" id="PTHR43877:SF1">
    <property type="entry name" value="ACETYLTRANSFERASE"/>
    <property type="match status" value="1"/>
</dbReference>
<organism evidence="4 5">
    <name type="scientific">Phytoactinopolyspora halotolerans</name>
    <dbReference type="NCBI Taxonomy" id="1981512"/>
    <lineage>
        <taxon>Bacteria</taxon>
        <taxon>Bacillati</taxon>
        <taxon>Actinomycetota</taxon>
        <taxon>Actinomycetes</taxon>
        <taxon>Jiangellales</taxon>
        <taxon>Jiangellaceae</taxon>
        <taxon>Phytoactinopolyspora</taxon>
    </lineage>
</organism>
<dbReference type="Pfam" id="PF00583">
    <property type="entry name" value="Acetyltransf_1"/>
    <property type="match status" value="1"/>
</dbReference>
<comment type="caution">
    <text evidence="4">The sequence shown here is derived from an EMBL/GenBank/DDBJ whole genome shotgun (WGS) entry which is preliminary data.</text>
</comment>
<dbReference type="InterPro" id="IPR016181">
    <property type="entry name" value="Acyl_CoA_acyltransferase"/>
</dbReference>
<protein>
    <submittedName>
        <fullName evidence="4">GNAT family N-acetyltransferase</fullName>
    </submittedName>
</protein>
<proteinExistence type="predicted"/>
<evidence type="ECO:0000313" key="5">
    <source>
        <dbReference type="Proteomes" id="UP000475214"/>
    </source>
</evidence>
<evidence type="ECO:0000259" key="3">
    <source>
        <dbReference type="PROSITE" id="PS51186"/>
    </source>
</evidence>
<feature type="domain" description="N-acetyltransferase" evidence="3">
    <location>
        <begin position="7"/>
        <end position="144"/>
    </location>
</feature>
<gene>
    <name evidence="4" type="ORF">G1H10_09950</name>
</gene>
<evidence type="ECO:0000256" key="2">
    <source>
        <dbReference type="ARBA" id="ARBA00023315"/>
    </source>
</evidence>